<evidence type="ECO:0000256" key="5">
    <source>
        <dbReference type="SAM" id="Phobius"/>
    </source>
</evidence>
<reference evidence="6 7" key="1">
    <citation type="submission" date="2016-10" db="EMBL/GenBank/DDBJ databases">
        <authorList>
            <person name="de Groot N.N."/>
        </authorList>
    </citation>
    <scope>NUCLEOTIDE SEQUENCE [LARGE SCALE GENOMIC DNA]</scope>
    <source>
        <strain evidence="6 7">DSM 12992</strain>
    </source>
</reference>
<evidence type="ECO:0000256" key="4">
    <source>
        <dbReference type="ARBA" id="ARBA00023136"/>
    </source>
</evidence>
<feature type="transmembrane region" description="Helical" evidence="5">
    <location>
        <begin position="6"/>
        <end position="26"/>
    </location>
</feature>
<evidence type="ECO:0000256" key="3">
    <source>
        <dbReference type="ARBA" id="ARBA00022989"/>
    </source>
</evidence>
<keyword evidence="2 5" id="KW-0812">Transmembrane</keyword>
<dbReference type="GO" id="GO:0016020">
    <property type="term" value="C:membrane"/>
    <property type="evidence" value="ECO:0007669"/>
    <property type="project" value="UniProtKB-SubCell"/>
</dbReference>
<dbReference type="AlphaFoldDB" id="A0A1I1KCI5"/>
<keyword evidence="7" id="KW-1185">Reference proteome</keyword>
<keyword evidence="3 5" id="KW-1133">Transmembrane helix</keyword>
<evidence type="ECO:0000256" key="1">
    <source>
        <dbReference type="ARBA" id="ARBA00004141"/>
    </source>
</evidence>
<keyword evidence="4 5" id="KW-0472">Membrane</keyword>
<proteinExistence type="predicted"/>
<comment type="subcellular location">
    <subcellularLocation>
        <location evidence="1">Membrane</location>
        <topology evidence="1">Multi-pass membrane protein</topology>
    </subcellularLocation>
</comment>
<evidence type="ECO:0000313" key="6">
    <source>
        <dbReference type="EMBL" id="SFC58205.1"/>
    </source>
</evidence>
<feature type="transmembrane region" description="Helical" evidence="5">
    <location>
        <begin position="93"/>
        <end position="116"/>
    </location>
</feature>
<sequence>MEIITNNILFGLVLSLIAFEIGIFINKKTGVPFLNPLLIAIGLIICFLFAFKIDFNTYNQGGKFINMFLGPSTVVLAVPLYKQMALLKKNAIAIFSGVFLGSIIGMFSVIGISYFVGLDSTIIKSLIPKSVTTPIGIEISNQLGGLVPITVLAIIITGIIGAIFGPMICKVFKIKDKVAVGISIGTASHAVGTTKALELGDTEGAMSSLSIGVAGIMTVFIAPISYHISAFVYHLIG</sequence>
<dbReference type="Pfam" id="PF04172">
    <property type="entry name" value="LrgB"/>
    <property type="match status" value="1"/>
</dbReference>
<gene>
    <name evidence="6" type="ORF">SAMN05421842_105145</name>
</gene>
<dbReference type="InterPro" id="IPR007300">
    <property type="entry name" value="CidB/LrgB"/>
</dbReference>
<dbReference type="RefSeq" id="WP_090089483.1">
    <property type="nucleotide sequence ID" value="NZ_FOMG01000005.1"/>
</dbReference>
<feature type="transmembrane region" description="Helical" evidence="5">
    <location>
        <begin position="63"/>
        <end position="81"/>
    </location>
</feature>
<evidence type="ECO:0000313" key="7">
    <source>
        <dbReference type="Proteomes" id="UP000199263"/>
    </source>
</evidence>
<evidence type="ECO:0000256" key="2">
    <source>
        <dbReference type="ARBA" id="ARBA00022692"/>
    </source>
</evidence>
<organism evidence="6 7">
    <name type="scientific">Clostridium uliginosum</name>
    <dbReference type="NCBI Taxonomy" id="119641"/>
    <lineage>
        <taxon>Bacteria</taxon>
        <taxon>Bacillati</taxon>
        <taxon>Bacillota</taxon>
        <taxon>Clostridia</taxon>
        <taxon>Eubacteriales</taxon>
        <taxon>Clostridiaceae</taxon>
        <taxon>Clostridium</taxon>
    </lineage>
</organism>
<feature type="transmembrane region" description="Helical" evidence="5">
    <location>
        <begin position="209"/>
        <end position="236"/>
    </location>
</feature>
<accession>A0A1I1KCI5</accession>
<feature type="transmembrane region" description="Helical" evidence="5">
    <location>
        <begin position="33"/>
        <end position="51"/>
    </location>
</feature>
<protein>
    <submittedName>
        <fullName evidence="6">TIGR00659 family protein</fullName>
    </submittedName>
</protein>
<dbReference type="STRING" id="119641.SAMN05421842_105145"/>
<dbReference type="EMBL" id="FOMG01000005">
    <property type="protein sequence ID" value="SFC58205.1"/>
    <property type="molecule type" value="Genomic_DNA"/>
</dbReference>
<feature type="transmembrane region" description="Helical" evidence="5">
    <location>
        <begin position="146"/>
        <end position="166"/>
    </location>
</feature>
<dbReference type="PANTHER" id="PTHR30249:SF0">
    <property type="entry name" value="PLASTIDAL GLYCOLATE_GLYCERATE TRANSLOCATOR 1, CHLOROPLASTIC"/>
    <property type="match status" value="1"/>
</dbReference>
<name>A0A1I1KCI5_9CLOT</name>
<dbReference type="Proteomes" id="UP000199263">
    <property type="component" value="Unassembled WGS sequence"/>
</dbReference>
<dbReference type="OrthoDB" id="9811701at2"/>
<dbReference type="PANTHER" id="PTHR30249">
    <property type="entry name" value="PUTATIVE SEROTONIN TRANSPORTER"/>
    <property type="match status" value="1"/>
</dbReference>